<dbReference type="InterPro" id="IPR041715">
    <property type="entry name" value="HisRS-like_core"/>
</dbReference>
<dbReference type="SUPFAM" id="SSF55681">
    <property type="entry name" value="Class II aaRS and biotin synthetases"/>
    <property type="match status" value="1"/>
</dbReference>
<keyword evidence="4" id="KW-0436">Ligase</keyword>
<dbReference type="GO" id="GO:0032543">
    <property type="term" value="P:mitochondrial translation"/>
    <property type="evidence" value="ECO:0007669"/>
    <property type="project" value="TreeGrafter"/>
</dbReference>
<dbReference type="InterPro" id="IPR004154">
    <property type="entry name" value="Anticodon-bd"/>
</dbReference>
<dbReference type="GO" id="GO:0004821">
    <property type="term" value="F:histidine-tRNA ligase activity"/>
    <property type="evidence" value="ECO:0007669"/>
    <property type="project" value="UniProtKB-EC"/>
</dbReference>
<dbReference type="PANTHER" id="PTHR11476">
    <property type="entry name" value="HISTIDYL-TRNA SYNTHETASE"/>
    <property type="match status" value="1"/>
</dbReference>
<dbReference type="InterPro" id="IPR006195">
    <property type="entry name" value="aa-tRNA-synth_II"/>
</dbReference>
<feature type="binding site" evidence="9">
    <location>
        <begin position="66"/>
        <end position="68"/>
    </location>
    <ligand>
        <name>L-histidine</name>
        <dbReference type="ChEBI" id="CHEBI:57595"/>
    </ligand>
</feature>
<feature type="binding site" evidence="9">
    <location>
        <begin position="267"/>
        <end position="268"/>
    </location>
    <ligand>
        <name>L-histidine</name>
        <dbReference type="ChEBI" id="CHEBI:57595"/>
    </ligand>
</feature>
<gene>
    <name evidence="11" type="ORF">EHAR0213_LOCUS1493</name>
</gene>
<dbReference type="Gene3D" id="3.40.50.800">
    <property type="entry name" value="Anticodon-binding domain"/>
    <property type="match status" value="1"/>
</dbReference>
<evidence type="ECO:0000256" key="7">
    <source>
        <dbReference type="ARBA" id="ARBA00022917"/>
    </source>
</evidence>
<name>A0A7S3N5A1_9SPIT</name>
<evidence type="ECO:0000256" key="3">
    <source>
        <dbReference type="ARBA" id="ARBA00015302"/>
    </source>
</evidence>
<evidence type="ECO:0000256" key="5">
    <source>
        <dbReference type="ARBA" id="ARBA00022741"/>
    </source>
</evidence>
<dbReference type="PANTHER" id="PTHR11476:SF7">
    <property type="entry name" value="HISTIDINE--TRNA LIGASE"/>
    <property type="match status" value="1"/>
</dbReference>
<dbReference type="NCBIfam" id="TIGR00442">
    <property type="entry name" value="hisS"/>
    <property type="match status" value="1"/>
</dbReference>
<feature type="binding site" evidence="9">
    <location>
        <position position="113"/>
    </location>
    <ligand>
        <name>L-histidine</name>
        <dbReference type="ChEBI" id="CHEBI:57595"/>
    </ligand>
</feature>
<comment type="catalytic activity">
    <reaction evidence="8">
        <text>tRNA(His) + L-histidine + ATP = L-histidyl-tRNA(His) + AMP + diphosphate + H(+)</text>
        <dbReference type="Rhea" id="RHEA:17313"/>
        <dbReference type="Rhea" id="RHEA-COMP:9665"/>
        <dbReference type="Rhea" id="RHEA-COMP:9689"/>
        <dbReference type="ChEBI" id="CHEBI:15378"/>
        <dbReference type="ChEBI" id="CHEBI:30616"/>
        <dbReference type="ChEBI" id="CHEBI:33019"/>
        <dbReference type="ChEBI" id="CHEBI:57595"/>
        <dbReference type="ChEBI" id="CHEBI:78442"/>
        <dbReference type="ChEBI" id="CHEBI:78527"/>
        <dbReference type="ChEBI" id="CHEBI:456215"/>
        <dbReference type="EC" id="6.1.1.21"/>
    </reaction>
</comment>
<dbReference type="FunFam" id="3.30.930.10:FF:000061">
    <property type="entry name" value="Histidine--tRNA ligase, cytoplasmic"/>
    <property type="match status" value="1"/>
</dbReference>
<dbReference type="AlphaFoldDB" id="A0A7S3N5A1"/>
<feature type="binding site" evidence="9">
    <location>
        <position position="93"/>
    </location>
    <ligand>
        <name>L-histidine</name>
        <dbReference type="ChEBI" id="CHEBI:57595"/>
    </ligand>
</feature>
<dbReference type="FunFam" id="3.40.50.800:FF:000012">
    <property type="entry name" value="Histidine--tRNA ligase, cytoplasmic"/>
    <property type="match status" value="1"/>
</dbReference>
<proteinExistence type="inferred from homology"/>
<organism evidence="11">
    <name type="scientific">Euplotes harpa</name>
    <dbReference type="NCBI Taxonomy" id="151035"/>
    <lineage>
        <taxon>Eukaryota</taxon>
        <taxon>Sar</taxon>
        <taxon>Alveolata</taxon>
        <taxon>Ciliophora</taxon>
        <taxon>Intramacronucleata</taxon>
        <taxon>Spirotrichea</taxon>
        <taxon>Hypotrichia</taxon>
        <taxon>Euplotida</taxon>
        <taxon>Euplotidae</taxon>
        <taxon>Euplotes</taxon>
    </lineage>
</organism>
<feature type="domain" description="Aminoacyl-transfer RNA synthetases class-II family profile" evidence="10">
    <location>
        <begin position="8"/>
        <end position="320"/>
    </location>
</feature>
<dbReference type="CDD" id="cd00773">
    <property type="entry name" value="HisRS-like_core"/>
    <property type="match status" value="1"/>
</dbReference>
<accession>A0A7S3N5A1</accession>
<dbReference type="GO" id="GO:0005524">
    <property type="term" value="F:ATP binding"/>
    <property type="evidence" value="ECO:0007669"/>
    <property type="project" value="UniProtKB-KW"/>
</dbReference>
<dbReference type="GO" id="GO:0003723">
    <property type="term" value="F:RNA binding"/>
    <property type="evidence" value="ECO:0007669"/>
    <property type="project" value="TreeGrafter"/>
</dbReference>
<dbReference type="GO" id="GO:0006427">
    <property type="term" value="P:histidyl-tRNA aminoacylation"/>
    <property type="evidence" value="ECO:0007669"/>
    <property type="project" value="InterPro"/>
</dbReference>
<evidence type="ECO:0000256" key="2">
    <source>
        <dbReference type="ARBA" id="ARBA00012815"/>
    </source>
</evidence>
<evidence type="ECO:0000259" key="10">
    <source>
        <dbReference type="PROSITE" id="PS50862"/>
    </source>
</evidence>
<dbReference type="Gene3D" id="3.30.930.10">
    <property type="entry name" value="Bira Bifunctional Protein, Domain 2"/>
    <property type="match status" value="1"/>
</dbReference>
<comment type="similarity">
    <text evidence="1">Belongs to the class-II aminoacyl-tRNA synthetase family.</text>
</comment>
<evidence type="ECO:0000313" key="11">
    <source>
        <dbReference type="EMBL" id="CAE0342586.1"/>
    </source>
</evidence>
<feature type="binding site" evidence="9">
    <location>
        <position position="263"/>
    </location>
    <ligand>
        <name>L-histidine</name>
        <dbReference type="ChEBI" id="CHEBI:57595"/>
    </ligand>
</feature>
<evidence type="ECO:0000256" key="1">
    <source>
        <dbReference type="ARBA" id="ARBA00008226"/>
    </source>
</evidence>
<protein>
    <recommendedName>
        <fullName evidence="3">Histidine--tRNA ligase, cytoplasmic</fullName>
        <ecNumber evidence="2">6.1.1.21</ecNumber>
    </recommendedName>
</protein>
<feature type="binding site" evidence="9">
    <location>
        <position position="109"/>
    </location>
    <ligand>
        <name>L-histidine</name>
        <dbReference type="ChEBI" id="CHEBI:57595"/>
    </ligand>
</feature>
<dbReference type="GO" id="GO:0005739">
    <property type="term" value="C:mitochondrion"/>
    <property type="evidence" value="ECO:0007669"/>
    <property type="project" value="TreeGrafter"/>
</dbReference>
<sequence>MNPLQSAIKEKAIAIIKQVFQKHGASEIDTPVFERKETLTGKYGEESKLIYDLEDQGGELLSLRYDLTVPFARYVAENAISNIKRFHIAKVYRRDQPQMTKGRFREFYQCDFDIAGQSSVMIPEAEVLKVVVEILTNLDVGNFVIKINNRKFLDSIIELSGCDKAQFKTICSSVDKLDKEPWEKVEHELIHAKGLTKDMTTKLWEFVKRKGSMKEMLDQLRSENVFGDHQLANETLAEMELLYQYLESLDCLDKISFDFSLARGLDYYTGLIYEATLTEEGKVGSIAGGGRYDELIGMFSGQNIPAVGVSIGIERIFVILEDKAKAEQNIRATKTQVLVASIGKNMANERFKICNTLWNNGIYAETMYNDNLKPQKQISYAFTNGIPLIIWIGEDEIAAGVIKVKILNNKEERFLKDFIPEMQQLVVENPVLTAKEE</sequence>
<dbReference type="GO" id="GO:0005829">
    <property type="term" value="C:cytosol"/>
    <property type="evidence" value="ECO:0007669"/>
    <property type="project" value="TreeGrafter"/>
</dbReference>
<dbReference type="SUPFAM" id="SSF52954">
    <property type="entry name" value="Class II aaRS ABD-related"/>
    <property type="match status" value="1"/>
</dbReference>
<keyword evidence="7" id="KW-0648">Protein biosynthesis</keyword>
<dbReference type="PROSITE" id="PS50862">
    <property type="entry name" value="AA_TRNA_LIGASE_II"/>
    <property type="match status" value="1"/>
</dbReference>
<keyword evidence="6" id="KW-0067">ATP-binding</keyword>
<evidence type="ECO:0000256" key="8">
    <source>
        <dbReference type="ARBA" id="ARBA00047639"/>
    </source>
</evidence>
<dbReference type="EC" id="6.1.1.21" evidence="2"/>
<reference evidence="11" key="1">
    <citation type="submission" date="2021-01" db="EMBL/GenBank/DDBJ databases">
        <authorList>
            <person name="Corre E."/>
            <person name="Pelletier E."/>
            <person name="Niang G."/>
            <person name="Scheremetjew M."/>
            <person name="Finn R."/>
            <person name="Kale V."/>
            <person name="Holt S."/>
            <person name="Cochrane G."/>
            <person name="Meng A."/>
            <person name="Brown T."/>
            <person name="Cohen L."/>
        </authorList>
    </citation>
    <scope>NUCLEOTIDE SEQUENCE</scope>
    <source>
        <strain evidence="11">FSP1.4</strain>
    </source>
</reference>
<dbReference type="EMBL" id="HBII01003292">
    <property type="protein sequence ID" value="CAE0342586.1"/>
    <property type="molecule type" value="Transcribed_RNA"/>
</dbReference>
<keyword evidence="5" id="KW-0547">Nucleotide-binding</keyword>
<dbReference type="Pfam" id="PF13393">
    <property type="entry name" value="tRNA-synt_His"/>
    <property type="match status" value="1"/>
</dbReference>
<evidence type="ECO:0000256" key="6">
    <source>
        <dbReference type="ARBA" id="ARBA00022840"/>
    </source>
</evidence>
<dbReference type="PIRSF" id="PIRSF001549">
    <property type="entry name" value="His-tRNA_synth"/>
    <property type="match status" value="1"/>
</dbReference>
<dbReference type="InterPro" id="IPR045864">
    <property type="entry name" value="aa-tRNA-synth_II/BPL/LPL"/>
</dbReference>
<dbReference type="Pfam" id="PF03129">
    <property type="entry name" value="HGTP_anticodon"/>
    <property type="match status" value="1"/>
</dbReference>
<dbReference type="InterPro" id="IPR015807">
    <property type="entry name" value="His-tRNA-ligase"/>
</dbReference>
<dbReference type="InterPro" id="IPR004516">
    <property type="entry name" value="HisRS/HisZ"/>
</dbReference>
<evidence type="ECO:0000256" key="9">
    <source>
        <dbReference type="PIRSR" id="PIRSR001549-1"/>
    </source>
</evidence>
<evidence type="ECO:0000256" key="4">
    <source>
        <dbReference type="ARBA" id="ARBA00022598"/>
    </source>
</evidence>
<dbReference type="InterPro" id="IPR036621">
    <property type="entry name" value="Anticodon-bd_dom_sf"/>
</dbReference>